<organism evidence="1 2">
    <name type="scientific">Nonomuraea harbinensis</name>
    <dbReference type="NCBI Taxonomy" id="1286938"/>
    <lineage>
        <taxon>Bacteria</taxon>
        <taxon>Bacillati</taxon>
        <taxon>Actinomycetota</taxon>
        <taxon>Actinomycetes</taxon>
        <taxon>Streptosporangiales</taxon>
        <taxon>Streptosporangiaceae</taxon>
        <taxon>Nonomuraea</taxon>
    </lineage>
</organism>
<protein>
    <submittedName>
        <fullName evidence="1">Uncharacterized protein</fullName>
    </submittedName>
</protein>
<gene>
    <name evidence="1" type="ORF">ACFPUY_25895</name>
</gene>
<dbReference type="EMBL" id="JBHSNW010000014">
    <property type="protein sequence ID" value="MFC5818548.1"/>
    <property type="molecule type" value="Genomic_DNA"/>
</dbReference>
<accession>A0ABW1BYZ5</accession>
<name>A0ABW1BYZ5_9ACTN</name>
<proteinExistence type="predicted"/>
<comment type="caution">
    <text evidence="1">The sequence shown here is derived from an EMBL/GenBank/DDBJ whole genome shotgun (WGS) entry which is preliminary data.</text>
</comment>
<evidence type="ECO:0000313" key="1">
    <source>
        <dbReference type="EMBL" id="MFC5818548.1"/>
    </source>
</evidence>
<dbReference type="RefSeq" id="WP_219548051.1">
    <property type="nucleotide sequence ID" value="NZ_JAHKRN010000037.1"/>
</dbReference>
<evidence type="ECO:0000313" key="2">
    <source>
        <dbReference type="Proteomes" id="UP001596096"/>
    </source>
</evidence>
<dbReference type="Proteomes" id="UP001596096">
    <property type="component" value="Unassembled WGS sequence"/>
</dbReference>
<sequence length="50" mass="5410">MLRCASKPAHLTRDICTERRPIVVISAQMSAARSLAALTETTDLATACHQ</sequence>
<reference evidence="2" key="1">
    <citation type="journal article" date="2019" name="Int. J. Syst. Evol. Microbiol.">
        <title>The Global Catalogue of Microorganisms (GCM) 10K type strain sequencing project: providing services to taxonomists for standard genome sequencing and annotation.</title>
        <authorList>
            <consortium name="The Broad Institute Genomics Platform"/>
            <consortium name="The Broad Institute Genome Sequencing Center for Infectious Disease"/>
            <person name="Wu L."/>
            <person name="Ma J."/>
        </authorList>
    </citation>
    <scope>NUCLEOTIDE SEQUENCE [LARGE SCALE GENOMIC DNA]</scope>
    <source>
        <strain evidence="2">CGMCC 4.7106</strain>
    </source>
</reference>
<keyword evidence="2" id="KW-1185">Reference proteome</keyword>